<feature type="compositionally biased region" description="Polar residues" evidence="1">
    <location>
        <begin position="127"/>
        <end position="136"/>
    </location>
</feature>
<keyword evidence="2" id="KW-1185">Reference proteome</keyword>
<dbReference type="GeneID" id="101389835"/>
<evidence type="ECO:0000313" key="4">
    <source>
        <dbReference type="RefSeq" id="XP_014642211.1"/>
    </source>
</evidence>
<feature type="region of interest" description="Disordered" evidence="1">
    <location>
        <begin position="114"/>
        <end position="146"/>
    </location>
</feature>
<feature type="region of interest" description="Disordered" evidence="1">
    <location>
        <begin position="53"/>
        <end position="81"/>
    </location>
</feature>
<name>A0ABM0H3W7_CERSS</name>
<organism evidence="2 3">
    <name type="scientific">Ceratotherium simum simum</name>
    <name type="common">Southern white rhinoceros</name>
    <dbReference type="NCBI Taxonomy" id="73337"/>
    <lineage>
        <taxon>Eukaryota</taxon>
        <taxon>Metazoa</taxon>
        <taxon>Chordata</taxon>
        <taxon>Craniata</taxon>
        <taxon>Vertebrata</taxon>
        <taxon>Euteleostomi</taxon>
        <taxon>Mammalia</taxon>
        <taxon>Eutheria</taxon>
        <taxon>Laurasiatheria</taxon>
        <taxon>Perissodactyla</taxon>
        <taxon>Rhinocerotidae</taxon>
        <taxon>Ceratotherium</taxon>
    </lineage>
</organism>
<dbReference type="InterPro" id="IPR031528">
    <property type="entry name" value="C4orf19"/>
</dbReference>
<proteinExistence type="predicted"/>
<evidence type="ECO:0000313" key="3">
    <source>
        <dbReference type="RefSeq" id="XP_004419026.1"/>
    </source>
</evidence>
<sequence>MGCRCCKMIQSYFFDPVQVSSPGYVNEVNSFKSDEDDTVKLKGKQSNEVLVQRNDLQSEGLKRTASRSRAAGPQEPCWPHLGLLPQEDTGGGPRAEKTGSAINGIGLAAALQPTGDPGPHQGDRGSWASTSNNIHPTQPFLEEEGTREQDCVLPASEETRVIQNGDSRAPSQAEHGALGVQDHVLQLPAPDYPQLWDSAVDNVDHGKHDCLFKSHTTEEPLEGIHPSGGEHGLNTPFSRKRSWDSLNEAVATEVLSVYFKEEDPAQGVPVVDSRNGWEDAHGSTGDRSGEMADEDAAVAEALAALEAATAGEDEDEAD</sequence>
<dbReference type="PANTHER" id="PTHR16106:SF3">
    <property type="entry name" value="CHROMOSOME 4 OPEN READING FRAME 19"/>
    <property type="match status" value="1"/>
</dbReference>
<accession>A0ABM0H3W7</accession>
<evidence type="ECO:0000313" key="2">
    <source>
        <dbReference type="Proteomes" id="UP000694910"/>
    </source>
</evidence>
<reference evidence="3 4" key="1">
    <citation type="submission" date="2025-05" db="UniProtKB">
        <authorList>
            <consortium name="RefSeq"/>
        </authorList>
    </citation>
    <scope>IDENTIFICATION</scope>
</reference>
<evidence type="ECO:0000256" key="1">
    <source>
        <dbReference type="SAM" id="MobiDB-lite"/>
    </source>
</evidence>
<dbReference type="RefSeq" id="XP_004419026.1">
    <property type="nucleotide sequence ID" value="XM_004418969.2"/>
</dbReference>
<gene>
    <name evidence="3 4" type="primary">LOC101389835</name>
</gene>
<dbReference type="Proteomes" id="UP000694910">
    <property type="component" value="Unplaced"/>
</dbReference>
<dbReference type="Pfam" id="PF15770">
    <property type="entry name" value="DUF4699"/>
    <property type="match status" value="1"/>
</dbReference>
<dbReference type="PANTHER" id="PTHR16106">
    <property type="entry name" value="CHROMOSOME 4 OPEN READING FRAME 19"/>
    <property type="match status" value="1"/>
</dbReference>
<protein>
    <submittedName>
        <fullName evidence="3 4">Uncharacterized protein C4orf19 homolog</fullName>
    </submittedName>
</protein>
<dbReference type="RefSeq" id="XP_014642211.1">
    <property type="nucleotide sequence ID" value="XM_014786725.1"/>
</dbReference>
<feature type="region of interest" description="Disordered" evidence="1">
    <location>
        <begin position="265"/>
        <end position="294"/>
    </location>
</feature>